<protein>
    <submittedName>
        <fullName evidence="1">Uncharacterized protein</fullName>
    </submittedName>
</protein>
<dbReference type="AlphaFoldDB" id="A0A1B6IDR1"/>
<accession>A0A1B6IDR1</accession>
<dbReference type="PANTHER" id="PTHR46601">
    <property type="entry name" value="ULP_PROTEASE DOMAIN-CONTAINING PROTEIN"/>
    <property type="match status" value="1"/>
</dbReference>
<evidence type="ECO:0000313" key="1">
    <source>
        <dbReference type="EMBL" id="JAS85047.1"/>
    </source>
</evidence>
<proteinExistence type="predicted"/>
<dbReference type="EMBL" id="GECU01022659">
    <property type="protein sequence ID" value="JAS85047.1"/>
    <property type="molecule type" value="Transcribed_RNA"/>
</dbReference>
<gene>
    <name evidence="1" type="ORF">g.4651</name>
</gene>
<sequence length="154" mass="17653">LVPHSFIAKSQSKFFKTLKESSNGKIIAVVSLDFSENYSFTIQDEAQGYHWTSDSCTVHPIIVNLSSVENERLVFSLCIISDDMKHDVSMVYKIQEIVSEYIKENYAHVTEIHYFSDGCAGFCLHICMSFVNQTLKKLIFILFLKMICLKHVLT</sequence>
<reference evidence="1" key="1">
    <citation type="submission" date="2015-11" db="EMBL/GenBank/DDBJ databases">
        <title>De novo transcriptome assembly of four potential Pierce s Disease insect vectors from Arizona vineyards.</title>
        <authorList>
            <person name="Tassone E.E."/>
        </authorList>
    </citation>
    <scope>NUCLEOTIDE SEQUENCE</scope>
</reference>
<name>A0A1B6IDR1_9HEMI</name>
<organism evidence="1">
    <name type="scientific">Homalodisca liturata</name>
    <dbReference type="NCBI Taxonomy" id="320908"/>
    <lineage>
        <taxon>Eukaryota</taxon>
        <taxon>Metazoa</taxon>
        <taxon>Ecdysozoa</taxon>
        <taxon>Arthropoda</taxon>
        <taxon>Hexapoda</taxon>
        <taxon>Insecta</taxon>
        <taxon>Pterygota</taxon>
        <taxon>Neoptera</taxon>
        <taxon>Paraneoptera</taxon>
        <taxon>Hemiptera</taxon>
        <taxon>Auchenorrhyncha</taxon>
        <taxon>Membracoidea</taxon>
        <taxon>Cicadellidae</taxon>
        <taxon>Cicadellinae</taxon>
        <taxon>Proconiini</taxon>
        <taxon>Homalodisca</taxon>
    </lineage>
</organism>
<dbReference type="PANTHER" id="PTHR46601:SF1">
    <property type="entry name" value="ADF-H DOMAIN-CONTAINING PROTEIN"/>
    <property type="match status" value="1"/>
</dbReference>
<feature type="non-terminal residue" evidence="1">
    <location>
        <position position="1"/>
    </location>
</feature>